<proteinExistence type="predicted"/>
<gene>
    <name evidence="2" type="ORF">LOM8899_01357</name>
</gene>
<accession>A0A238LCT2</accession>
<organism evidence="2 3">
    <name type="scientific">Flavimaricola marinus</name>
    <dbReference type="NCBI Taxonomy" id="1819565"/>
    <lineage>
        <taxon>Bacteria</taxon>
        <taxon>Pseudomonadati</taxon>
        <taxon>Pseudomonadota</taxon>
        <taxon>Alphaproteobacteria</taxon>
        <taxon>Rhodobacterales</taxon>
        <taxon>Paracoccaceae</taxon>
        <taxon>Flavimaricola</taxon>
    </lineage>
</organism>
<dbReference type="InterPro" id="IPR013879">
    <property type="entry name" value="DUF1761"/>
</dbReference>
<sequence length="131" mass="13756">MELLSVLVAAAGSWVFGAVWYMTLAEPWMEAAGIPRGADGKPQGNGSPLPFVLSAICMILVAGMMRHTFQMSGIDTVGKGLASGLGVGLFFIAPWIMINNAYGMKPFKLTIIDGGYAVIGCAIIGTILTLF</sequence>
<dbReference type="Pfam" id="PF08570">
    <property type="entry name" value="DUF1761"/>
    <property type="match status" value="1"/>
</dbReference>
<protein>
    <recommendedName>
        <fullName evidence="4">DUF1761 domain-containing protein</fullName>
    </recommendedName>
</protein>
<evidence type="ECO:0000313" key="3">
    <source>
        <dbReference type="Proteomes" id="UP000201613"/>
    </source>
</evidence>
<dbReference type="Proteomes" id="UP000201613">
    <property type="component" value="Unassembled WGS sequence"/>
</dbReference>
<keyword evidence="1" id="KW-0472">Membrane</keyword>
<keyword evidence="1" id="KW-1133">Transmembrane helix</keyword>
<feature type="transmembrane region" description="Helical" evidence="1">
    <location>
        <begin position="110"/>
        <end position="130"/>
    </location>
</feature>
<dbReference type="OrthoDB" id="344736at2"/>
<dbReference type="EMBL" id="FXZK01000001">
    <property type="protein sequence ID" value="SMY07225.1"/>
    <property type="molecule type" value="Genomic_DNA"/>
</dbReference>
<feature type="transmembrane region" description="Helical" evidence="1">
    <location>
        <begin position="49"/>
        <end position="69"/>
    </location>
</feature>
<evidence type="ECO:0000313" key="2">
    <source>
        <dbReference type="EMBL" id="SMY07225.1"/>
    </source>
</evidence>
<name>A0A238LCT2_9RHOB</name>
<evidence type="ECO:0008006" key="4">
    <source>
        <dbReference type="Google" id="ProtNLM"/>
    </source>
</evidence>
<reference evidence="2 3" key="1">
    <citation type="submission" date="2017-05" db="EMBL/GenBank/DDBJ databases">
        <authorList>
            <person name="Song R."/>
            <person name="Chenine A.L."/>
            <person name="Ruprecht R.M."/>
        </authorList>
    </citation>
    <scope>NUCLEOTIDE SEQUENCE [LARGE SCALE GENOMIC DNA]</scope>
    <source>
        <strain evidence="2 3">CECT 8899</strain>
    </source>
</reference>
<feature type="transmembrane region" description="Helical" evidence="1">
    <location>
        <begin position="81"/>
        <end position="98"/>
    </location>
</feature>
<evidence type="ECO:0000256" key="1">
    <source>
        <dbReference type="SAM" id="Phobius"/>
    </source>
</evidence>
<keyword evidence="3" id="KW-1185">Reference proteome</keyword>
<dbReference type="AlphaFoldDB" id="A0A238LCT2"/>
<keyword evidence="1" id="KW-0812">Transmembrane</keyword>
<dbReference type="RefSeq" id="WP_093991291.1">
    <property type="nucleotide sequence ID" value="NZ_FXZK01000001.1"/>
</dbReference>